<dbReference type="VEuPathDB" id="ToxoDB:BESB_049500"/>
<evidence type="ECO:0000256" key="1">
    <source>
        <dbReference type="SAM" id="MobiDB-lite"/>
    </source>
</evidence>
<dbReference type="InterPro" id="IPR013766">
    <property type="entry name" value="Thioredoxin_domain"/>
</dbReference>
<feature type="chain" id="PRO_5012812184" evidence="2">
    <location>
        <begin position="20"/>
        <end position="207"/>
    </location>
</feature>
<dbReference type="Proteomes" id="UP000224006">
    <property type="component" value="Chromosome III"/>
</dbReference>
<dbReference type="SUPFAM" id="SSF52833">
    <property type="entry name" value="Thioredoxin-like"/>
    <property type="match status" value="1"/>
</dbReference>
<dbReference type="CDD" id="cd02947">
    <property type="entry name" value="TRX_family"/>
    <property type="match status" value="1"/>
</dbReference>
<dbReference type="Gene3D" id="3.40.30.10">
    <property type="entry name" value="Glutaredoxin"/>
    <property type="match status" value="1"/>
</dbReference>
<comment type="caution">
    <text evidence="4">The sequence shown here is derived from an EMBL/GenBank/DDBJ whole genome shotgun (WGS) entry which is preliminary data.</text>
</comment>
<feature type="signal peptide" evidence="2">
    <location>
        <begin position="1"/>
        <end position="19"/>
    </location>
</feature>
<dbReference type="KEGG" id="bbes:BESB_049500"/>
<dbReference type="EMBL" id="NWUJ01000003">
    <property type="protein sequence ID" value="PFH36758.1"/>
    <property type="molecule type" value="Genomic_DNA"/>
</dbReference>
<feature type="region of interest" description="Disordered" evidence="1">
    <location>
        <begin position="185"/>
        <end position="207"/>
    </location>
</feature>
<keyword evidence="5" id="KW-1185">Reference proteome</keyword>
<dbReference type="PANTHER" id="PTHR10438">
    <property type="entry name" value="THIOREDOXIN"/>
    <property type="match status" value="1"/>
</dbReference>
<dbReference type="AlphaFoldDB" id="A0A2A9ME18"/>
<evidence type="ECO:0000256" key="2">
    <source>
        <dbReference type="SAM" id="SignalP"/>
    </source>
</evidence>
<dbReference type="GeneID" id="40309880"/>
<dbReference type="InterPro" id="IPR050620">
    <property type="entry name" value="Thioredoxin_H-type-like"/>
</dbReference>
<reference evidence="4 5" key="1">
    <citation type="submission" date="2017-09" db="EMBL/GenBank/DDBJ databases">
        <title>Genome sequencing of Besnoitia besnoiti strain Bb-Ger1.</title>
        <authorList>
            <person name="Schares G."/>
            <person name="Venepally P."/>
            <person name="Lorenzi H.A."/>
        </authorList>
    </citation>
    <scope>NUCLEOTIDE SEQUENCE [LARGE SCALE GENOMIC DNA]</scope>
    <source>
        <strain evidence="4 5">Bb-Ger1</strain>
    </source>
</reference>
<dbReference type="RefSeq" id="XP_029220767.1">
    <property type="nucleotide sequence ID" value="XM_029363401.1"/>
</dbReference>
<keyword evidence="2" id="KW-0732">Signal</keyword>
<evidence type="ECO:0000259" key="3">
    <source>
        <dbReference type="Pfam" id="PF00085"/>
    </source>
</evidence>
<name>A0A2A9ME18_BESBE</name>
<dbReference type="InterPro" id="IPR036249">
    <property type="entry name" value="Thioredoxin-like_sf"/>
</dbReference>
<dbReference type="STRING" id="94643.A0A2A9ME18"/>
<gene>
    <name evidence="4" type="ORF">BESB_049500</name>
</gene>
<feature type="domain" description="Thioredoxin" evidence="3">
    <location>
        <begin position="98"/>
        <end position="177"/>
    </location>
</feature>
<dbReference type="OrthoDB" id="2121326at2759"/>
<evidence type="ECO:0000313" key="4">
    <source>
        <dbReference type="EMBL" id="PFH36758.1"/>
    </source>
</evidence>
<accession>A0A2A9ME18</accession>
<evidence type="ECO:0000313" key="5">
    <source>
        <dbReference type="Proteomes" id="UP000224006"/>
    </source>
</evidence>
<dbReference type="Pfam" id="PF00085">
    <property type="entry name" value="Thioredoxin"/>
    <property type="match status" value="1"/>
</dbReference>
<protein>
    <submittedName>
        <fullName evidence="4">Thioredoxin domain-containing protein</fullName>
    </submittedName>
</protein>
<sequence length="207" mass="23078">MICIGPVCLPVWQLGIVGAFLLKPLKDTAVYVYSRCCKHRAHCIYLGAQKLSDGHLQLFRESDTDMKIRGVEQPAHVLAVHSDDELTALRDRLNEPNRQNILFVDFGATWCQPCKAIFPFFEALSAFYEGTFVKVDVDECPESADEATVQALPTLCVMSCSEGKWEVIARTVGANKRDWENLVATHSRPRHGSGPSPQEEGESAKDR</sequence>
<proteinExistence type="predicted"/>
<organism evidence="4 5">
    <name type="scientific">Besnoitia besnoiti</name>
    <name type="common">Apicomplexan protozoan</name>
    <dbReference type="NCBI Taxonomy" id="94643"/>
    <lineage>
        <taxon>Eukaryota</taxon>
        <taxon>Sar</taxon>
        <taxon>Alveolata</taxon>
        <taxon>Apicomplexa</taxon>
        <taxon>Conoidasida</taxon>
        <taxon>Coccidia</taxon>
        <taxon>Eucoccidiorida</taxon>
        <taxon>Eimeriorina</taxon>
        <taxon>Sarcocystidae</taxon>
        <taxon>Besnoitia</taxon>
    </lineage>
</organism>
<dbReference type="PANTHER" id="PTHR10438:SF468">
    <property type="entry name" value="THIOREDOXIN-1-RELATED"/>
    <property type="match status" value="1"/>
</dbReference>